<reference evidence="8 9" key="1">
    <citation type="journal article" date="2003" name="Nature">
        <title>The genome of a motile marine Synechococcus.</title>
        <authorList>
            <person name="Palenik B."/>
            <person name="Brahamsha B."/>
            <person name="Larimer F."/>
            <person name="Land M."/>
            <person name="Hauser L."/>
            <person name="Chain P."/>
            <person name="Lamerdin J."/>
            <person name="Regala W."/>
            <person name="Allen E.A."/>
            <person name="McCarren J."/>
            <person name="Paulsen I."/>
            <person name="Dufresne A."/>
            <person name="Partensky F."/>
            <person name="Webb E."/>
            <person name="Waterbury J."/>
        </authorList>
    </citation>
    <scope>NUCLEOTIDE SEQUENCE [LARGE SCALE GENOMIC DNA]</scope>
    <source>
        <strain evidence="8 9">WH8102</strain>
    </source>
</reference>
<evidence type="ECO:0000256" key="3">
    <source>
        <dbReference type="ARBA" id="ARBA00022692"/>
    </source>
</evidence>
<keyword evidence="4 6" id="KW-1133">Transmembrane helix</keyword>
<feature type="transmembrane region" description="Helical" evidence="6">
    <location>
        <begin position="191"/>
        <end position="209"/>
    </location>
</feature>
<evidence type="ECO:0000256" key="4">
    <source>
        <dbReference type="ARBA" id="ARBA00022989"/>
    </source>
</evidence>
<evidence type="ECO:0000313" key="8">
    <source>
        <dbReference type="EMBL" id="CAE07415.1"/>
    </source>
</evidence>
<dbReference type="SUPFAM" id="SSF161111">
    <property type="entry name" value="Cation efflux protein transmembrane domain-like"/>
    <property type="match status" value="1"/>
</dbReference>
<dbReference type="RefSeq" id="WP_011127765.1">
    <property type="nucleotide sequence ID" value="NC_005070.1"/>
</dbReference>
<feature type="transmembrane region" description="Helical" evidence="6">
    <location>
        <begin position="83"/>
        <end position="105"/>
    </location>
</feature>
<dbReference type="GO" id="GO:0015086">
    <property type="term" value="F:cadmium ion transmembrane transporter activity"/>
    <property type="evidence" value="ECO:0007669"/>
    <property type="project" value="TreeGrafter"/>
</dbReference>
<feature type="transmembrane region" description="Helical" evidence="6">
    <location>
        <begin position="18"/>
        <end position="36"/>
    </location>
</feature>
<feature type="transmembrane region" description="Helical" evidence="6">
    <location>
        <begin position="42"/>
        <end position="62"/>
    </location>
</feature>
<dbReference type="Pfam" id="PF01545">
    <property type="entry name" value="Cation_efflux"/>
    <property type="match status" value="1"/>
</dbReference>
<comment type="subcellular location">
    <subcellularLocation>
        <location evidence="1">Membrane</location>
        <topology evidence="1">Multi-pass membrane protein</topology>
    </subcellularLocation>
</comment>
<dbReference type="HOGENOM" id="CLU_056154_2_0_3"/>
<keyword evidence="3 6" id="KW-0812">Transmembrane</keyword>
<dbReference type="Proteomes" id="UP000001422">
    <property type="component" value="Chromosome"/>
</dbReference>
<dbReference type="InterPro" id="IPR058533">
    <property type="entry name" value="Cation_efflux_TM"/>
</dbReference>
<evidence type="ECO:0000313" key="9">
    <source>
        <dbReference type="Proteomes" id="UP000001422"/>
    </source>
</evidence>
<name>Q7U7T1_PARMW</name>
<evidence type="ECO:0000256" key="2">
    <source>
        <dbReference type="ARBA" id="ARBA00022448"/>
    </source>
</evidence>
<evidence type="ECO:0000256" key="5">
    <source>
        <dbReference type="ARBA" id="ARBA00023136"/>
    </source>
</evidence>
<sequence length="322" mass="34828">MTADTAAFRRIEQRSLRFGIGANAVMTLAGFAAHVATGSSALLLDGLYSAVLVGSSLIASRISRNVVRPPDRAWPYGYEGQEALYVLFRSLVLLGVIGFGIGSAASSLIGWWNGTPPPPLHLEPVASYTTTITALCALLAWRHHRDWIRTQRISLLLLTEARNARIDALITMATGLALLASPWLLLTSFAALAPITDALLVLLVSLALLREPLMALRNAMAQAAGCAADPEILQRTRRVLMQELVGLQLQMMDFTVQQLGRTAFVVVYINPLQAQDSAVIDGLRHHIDARCSADLGRPVHSEVILTAKPPIHQVDPQQQAAP</sequence>
<keyword evidence="9" id="KW-1185">Reference proteome</keyword>
<dbReference type="EMBL" id="BX569691">
    <property type="protein sequence ID" value="CAE07415.1"/>
    <property type="molecule type" value="Genomic_DNA"/>
</dbReference>
<dbReference type="GO" id="GO:0015341">
    <property type="term" value="F:zinc efflux antiporter activity"/>
    <property type="evidence" value="ECO:0007669"/>
    <property type="project" value="TreeGrafter"/>
</dbReference>
<keyword evidence="2" id="KW-0813">Transport</keyword>
<proteinExistence type="predicted"/>
<evidence type="ECO:0000256" key="1">
    <source>
        <dbReference type="ARBA" id="ARBA00004141"/>
    </source>
</evidence>
<feature type="domain" description="Cation efflux protein transmembrane" evidence="7">
    <location>
        <begin position="19"/>
        <end position="217"/>
    </location>
</feature>
<dbReference type="Gene3D" id="1.20.1510.10">
    <property type="entry name" value="Cation efflux protein transmembrane domain"/>
    <property type="match status" value="1"/>
</dbReference>
<feature type="transmembrane region" description="Helical" evidence="6">
    <location>
        <begin position="125"/>
        <end position="143"/>
    </location>
</feature>
<organism evidence="8 9">
    <name type="scientific">Parasynechococcus marenigrum (strain WH8102)</name>
    <dbReference type="NCBI Taxonomy" id="84588"/>
    <lineage>
        <taxon>Bacteria</taxon>
        <taxon>Bacillati</taxon>
        <taxon>Cyanobacteriota</taxon>
        <taxon>Cyanophyceae</taxon>
        <taxon>Synechococcales</taxon>
        <taxon>Prochlorococcaceae</taxon>
        <taxon>Parasynechococcus</taxon>
        <taxon>Parasynechococcus marenigrum</taxon>
    </lineage>
</organism>
<protein>
    <submittedName>
        <fullName evidence="8">Cation efflux transporter (CDF family)</fullName>
    </submittedName>
</protein>
<dbReference type="GO" id="GO:0015093">
    <property type="term" value="F:ferrous iron transmembrane transporter activity"/>
    <property type="evidence" value="ECO:0007669"/>
    <property type="project" value="TreeGrafter"/>
</dbReference>
<dbReference type="InterPro" id="IPR050291">
    <property type="entry name" value="CDF_Transporter"/>
</dbReference>
<dbReference type="KEGG" id="syw:SYNW0900"/>
<evidence type="ECO:0000256" key="6">
    <source>
        <dbReference type="SAM" id="Phobius"/>
    </source>
</evidence>
<dbReference type="PANTHER" id="PTHR43840">
    <property type="entry name" value="MITOCHONDRIAL METAL TRANSPORTER 1-RELATED"/>
    <property type="match status" value="1"/>
</dbReference>
<keyword evidence="5 6" id="KW-0472">Membrane</keyword>
<dbReference type="AlphaFoldDB" id="Q7U7T1"/>
<feature type="transmembrane region" description="Helical" evidence="6">
    <location>
        <begin position="164"/>
        <end position="185"/>
    </location>
</feature>
<accession>Q7U7T1</accession>
<dbReference type="PANTHER" id="PTHR43840:SF15">
    <property type="entry name" value="MITOCHONDRIAL METAL TRANSPORTER 1-RELATED"/>
    <property type="match status" value="1"/>
</dbReference>
<dbReference type="eggNOG" id="COG3965">
    <property type="taxonomic scope" value="Bacteria"/>
</dbReference>
<dbReference type="STRING" id="84588.SYNW0900"/>
<gene>
    <name evidence="8" type="ordered locus">SYNW0900</name>
</gene>
<dbReference type="GO" id="GO:0006882">
    <property type="term" value="P:intracellular zinc ion homeostasis"/>
    <property type="evidence" value="ECO:0007669"/>
    <property type="project" value="TreeGrafter"/>
</dbReference>
<dbReference type="InterPro" id="IPR027469">
    <property type="entry name" value="Cation_efflux_TMD_sf"/>
</dbReference>
<evidence type="ECO:0000259" key="7">
    <source>
        <dbReference type="Pfam" id="PF01545"/>
    </source>
</evidence>
<dbReference type="GO" id="GO:0005886">
    <property type="term" value="C:plasma membrane"/>
    <property type="evidence" value="ECO:0007669"/>
    <property type="project" value="TreeGrafter"/>
</dbReference>